<dbReference type="AlphaFoldDB" id="A0A0N4VF59"/>
<dbReference type="OrthoDB" id="29105at2759"/>
<evidence type="ECO:0000256" key="6">
    <source>
        <dbReference type="ARBA" id="ARBA00022824"/>
    </source>
</evidence>
<dbReference type="GO" id="GO:0008250">
    <property type="term" value="C:oligosaccharyltransferase complex"/>
    <property type="evidence" value="ECO:0007669"/>
    <property type="project" value="TreeGrafter"/>
</dbReference>
<reference evidence="14" key="1">
    <citation type="submission" date="2017-02" db="UniProtKB">
        <authorList>
            <consortium name="WormBaseParasite"/>
        </authorList>
    </citation>
    <scope>IDENTIFICATION</scope>
</reference>
<comment type="pathway">
    <text evidence="2 9">Protein modification; protein glycosylation.</text>
</comment>
<evidence type="ECO:0000313" key="12">
    <source>
        <dbReference type="EMBL" id="VDD94030.1"/>
    </source>
</evidence>
<keyword evidence="7" id="KW-1133">Transmembrane helix</keyword>
<dbReference type="EMBL" id="UXUI01009608">
    <property type="protein sequence ID" value="VDD94030.1"/>
    <property type="molecule type" value="Genomic_DNA"/>
</dbReference>
<evidence type="ECO:0000256" key="1">
    <source>
        <dbReference type="ARBA" id="ARBA00004115"/>
    </source>
</evidence>
<evidence type="ECO:0000256" key="2">
    <source>
        <dbReference type="ARBA" id="ARBA00004922"/>
    </source>
</evidence>
<keyword evidence="13" id="KW-1185">Reference proteome</keyword>
<evidence type="ECO:0000313" key="14">
    <source>
        <dbReference type="WBParaSite" id="EVEC_0000937101-mRNA-1"/>
    </source>
</evidence>
<dbReference type="Pfam" id="PF23358">
    <property type="entry name" value="OST48_MD"/>
    <property type="match status" value="1"/>
</dbReference>
<dbReference type="STRING" id="51028.A0A0N4VF59"/>
<comment type="function">
    <text evidence="9">Subunit of the oligosaccharyl transferase (OST) complex that catalyzes the initial transfer of a defined glycan (Glc(3)Man(9)GlcNAc(2) in eukaryotes) from the lipid carrier dolichol-pyrophosphate to an asparagine residue within an Asn-X-Ser/Thr consensus motif in nascent polypeptide chains, the first step in protein N-glycosylation. N-glycosylation occurs cotranslationally and the complex associates with the Sec61 complex at the channel-forming translocon complex that mediates protein translocation across the endoplasmic reticulum (ER).</text>
</comment>
<name>A0A0N4VF59_ENTVE</name>
<evidence type="ECO:0000256" key="4">
    <source>
        <dbReference type="ARBA" id="ARBA00013350"/>
    </source>
</evidence>
<sequence length="349" mass="38512">MNFVRLSFVLAITFGIPALCSKILVLVDNLNIRETHSIFFKSLQARGHTLTIKSADDQTLALTRFGEHLYDHLIVFAPGVDEFGGTVTVKEIASFIDNGGNVLVAADLRIGDALRDLATENGFEYDEDKTAVIDHLNYDTVLDEGDHTTLVVNPSQLMTAPMIIGNKAKLGPILYRGGALVSDRSNQLRLELLTAATSAYSFNPHSSIDEYPAAVGKSTVLIGALQARNNARVVLTGSLAMFSDAFINAEVNKYGAREKALKSGNLQLITEISKWVFMEKGVLRVKSVSHHKVGEVKPPREYTIMDKVVYTINIEELQDGKWLPFKGNDVQLEFVRIDPFVRTTLKNDS</sequence>
<keyword evidence="6 9" id="KW-0256">Endoplasmic reticulum</keyword>
<accession>A0A0N4VF59</accession>
<comment type="subcellular location">
    <subcellularLocation>
        <location evidence="1 9">Endoplasmic reticulum membrane</location>
        <topology evidence="1 9">Single-pass type I membrane protein</topology>
    </subcellularLocation>
</comment>
<dbReference type="InterPro" id="IPR055457">
    <property type="entry name" value="OST48_N"/>
</dbReference>
<evidence type="ECO:0000256" key="7">
    <source>
        <dbReference type="ARBA" id="ARBA00022989"/>
    </source>
</evidence>
<keyword evidence="5" id="KW-0812">Transmembrane</keyword>
<protein>
    <recommendedName>
        <fullName evidence="4 9">Dolichyl-diphosphooligosaccharide--protein glycosyltransferase 48 kDa subunit</fullName>
        <shortName evidence="9">Oligosaccharyl transferase 48 kDa subunit</shortName>
    </recommendedName>
</protein>
<feature type="domain" description="OST48 middle" evidence="11">
    <location>
        <begin position="290"/>
        <end position="347"/>
    </location>
</feature>
<evidence type="ECO:0000259" key="10">
    <source>
        <dbReference type="Pfam" id="PF03345"/>
    </source>
</evidence>
<comment type="subunit">
    <text evidence="9">Component of the oligosaccharyltransferase (OST) complex.</text>
</comment>
<evidence type="ECO:0000256" key="8">
    <source>
        <dbReference type="ARBA" id="ARBA00023136"/>
    </source>
</evidence>
<comment type="similarity">
    <text evidence="3 9">Belongs to the DDOST 48 kDa subunit family.</text>
</comment>
<reference evidence="12 13" key="2">
    <citation type="submission" date="2018-10" db="EMBL/GenBank/DDBJ databases">
        <authorList>
            <consortium name="Pathogen Informatics"/>
        </authorList>
    </citation>
    <scope>NUCLEOTIDE SEQUENCE [LARGE SCALE GENOMIC DNA]</scope>
</reference>
<feature type="domain" description="OST48 N-terminal" evidence="10">
    <location>
        <begin position="22"/>
        <end position="276"/>
    </location>
</feature>
<evidence type="ECO:0000256" key="5">
    <source>
        <dbReference type="ARBA" id="ARBA00022692"/>
    </source>
</evidence>
<evidence type="ECO:0000256" key="3">
    <source>
        <dbReference type="ARBA" id="ARBA00008743"/>
    </source>
</evidence>
<evidence type="ECO:0000313" key="13">
    <source>
        <dbReference type="Proteomes" id="UP000274131"/>
    </source>
</evidence>
<proteinExistence type="inferred from homology"/>
<dbReference type="UniPathway" id="UPA00378"/>
<dbReference type="GO" id="GO:0018279">
    <property type="term" value="P:protein N-linked glycosylation via asparagine"/>
    <property type="evidence" value="ECO:0007669"/>
    <property type="project" value="UniProtKB-UniRule"/>
</dbReference>
<dbReference type="Proteomes" id="UP000274131">
    <property type="component" value="Unassembled WGS sequence"/>
</dbReference>
<organism evidence="14">
    <name type="scientific">Enterobius vermicularis</name>
    <name type="common">Human pinworm</name>
    <dbReference type="NCBI Taxonomy" id="51028"/>
    <lineage>
        <taxon>Eukaryota</taxon>
        <taxon>Metazoa</taxon>
        <taxon>Ecdysozoa</taxon>
        <taxon>Nematoda</taxon>
        <taxon>Chromadorea</taxon>
        <taxon>Rhabditida</taxon>
        <taxon>Spirurina</taxon>
        <taxon>Oxyuridomorpha</taxon>
        <taxon>Oxyuroidea</taxon>
        <taxon>Oxyuridae</taxon>
        <taxon>Enterobius</taxon>
    </lineage>
</organism>
<evidence type="ECO:0000256" key="9">
    <source>
        <dbReference type="RuleBase" id="RU361142"/>
    </source>
</evidence>
<dbReference type="Pfam" id="PF03345">
    <property type="entry name" value="OST48_N"/>
    <property type="match status" value="1"/>
</dbReference>
<evidence type="ECO:0000259" key="11">
    <source>
        <dbReference type="Pfam" id="PF23358"/>
    </source>
</evidence>
<keyword evidence="8" id="KW-0472">Membrane</keyword>
<dbReference type="PANTHER" id="PTHR10830:SF0">
    <property type="entry name" value="DOLICHYL-DIPHOSPHOOLIGOSACCHARIDE--PROTEIN GLYCOSYLTRANSFERASE 48 KDA SUBUNIT"/>
    <property type="match status" value="1"/>
</dbReference>
<dbReference type="InterPro" id="IPR055459">
    <property type="entry name" value="OST48_MD"/>
</dbReference>
<gene>
    <name evidence="12" type="ORF">EVEC_LOCUS8781</name>
</gene>
<dbReference type="PANTHER" id="PTHR10830">
    <property type="entry name" value="DOLICHYL-DIPHOSPHOOLIGOSACCHARIDE--PROTEIN GLYCOSYLTRANSFERASE 48 KDA SUBUNIT"/>
    <property type="match status" value="1"/>
</dbReference>
<dbReference type="WBParaSite" id="EVEC_0000937101-mRNA-1">
    <property type="protein sequence ID" value="EVEC_0000937101-mRNA-1"/>
    <property type="gene ID" value="EVEC_0000937101"/>
</dbReference>
<dbReference type="InterPro" id="IPR005013">
    <property type="entry name" value="DDOST_48_kDa_subunit"/>
</dbReference>